<organism evidence="2 3">
    <name type="scientific">Globodera pallida</name>
    <name type="common">Potato cyst nematode worm</name>
    <name type="synonym">Heterodera pallida</name>
    <dbReference type="NCBI Taxonomy" id="36090"/>
    <lineage>
        <taxon>Eukaryota</taxon>
        <taxon>Metazoa</taxon>
        <taxon>Ecdysozoa</taxon>
        <taxon>Nematoda</taxon>
        <taxon>Chromadorea</taxon>
        <taxon>Rhabditida</taxon>
        <taxon>Tylenchina</taxon>
        <taxon>Tylenchomorpha</taxon>
        <taxon>Tylenchoidea</taxon>
        <taxon>Heteroderidae</taxon>
        <taxon>Heteroderinae</taxon>
        <taxon>Globodera</taxon>
    </lineage>
</organism>
<name>A0A183C8V7_GLOPA</name>
<evidence type="ECO:0000256" key="1">
    <source>
        <dbReference type="SAM" id="Phobius"/>
    </source>
</evidence>
<protein>
    <submittedName>
        <fullName evidence="3">Serpentine receptor class gamma</fullName>
    </submittedName>
</protein>
<sequence length="117" mass="12886">MHLLSIPISVYLYNFKTPAYYTGSYVIVSSLFYAAIVTKFAWIKAHNRSWGTEVAASASDKDSMRLTLTCIAIQIVAMCQMSYISATTDNGLSTQIQNINVVGSNRLAVQQLGQPNK</sequence>
<evidence type="ECO:0000313" key="3">
    <source>
        <dbReference type="WBParaSite" id="GPLIN_000930300"/>
    </source>
</evidence>
<dbReference type="Proteomes" id="UP000050741">
    <property type="component" value="Unassembled WGS sequence"/>
</dbReference>
<evidence type="ECO:0000313" key="2">
    <source>
        <dbReference type="Proteomes" id="UP000050741"/>
    </source>
</evidence>
<proteinExistence type="predicted"/>
<dbReference type="AlphaFoldDB" id="A0A183C8V7"/>
<keyword evidence="1" id="KW-0472">Membrane</keyword>
<reference evidence="2" key="1">
    <citation type="submission" date="2014-05" db="EMBL/GenBank/DDBJ databases">
        <title>The genome and life-stage specific transcriptomes of Globodera pallida elucidate key aspects of plant parasitism by a cyst nematode.</title>
        <authorList>
            <person name="Cotton J.A."/>
            <person name="Lilley C.J."/>
            <person name="Jones L.M."/>
            <person name="Kikuchi T."/>
            <person name="Reid A.J."/>
            <person name="Thorpe P."/>
            <person name="Tsai I.J."/>
            <person name="Beasley H."/>
            <person name="Blok V."/>
            <person name="Cock P.J.A."/>
            <person name="Van den Akker S.E."/>
            <person name="Holroyd N."/>
            <person name="Hunt M."/>
            <person name="Mantelin S."/>
            <person name="Naghra H."/>
            <person name="Pain A."/>
            <person name="Palomares-Rius J.E."/>
            <person name="Zarowiecki M."/>
            <person name="Berriman M."/>
            <person name="Jones J.T."/>
            <person name="Urwin P.E."/>
        </authorList>
    </citation>
    <scope>NUCLEOTIDE SEQUENCE [LARGE SCALE GENOMIC DNA]</scope>
    <source>
        <strain evidence="2">Lindley</strain>
    </source>
</reference>
<keyword evidence="2" id="KW-1185">Reference proteome</keyword>
<accession>A0A183C8V7</accession>
<dbReference type="WBParaSite" id="GPLIN_000930300">
    <property type="protein sequence ID" value="GPLIN_000930300"/>
    <property type="gene ID" value="GPLIN_000930300"/>
</dbReference>
<keyword evidence="1" id="KW-0812">Transmembrane</keyword>
<keyword evidence="1" id="KW-1133">Transmembrane helix</keyword>
<reference evidence="3" key="2">
    <citation type="submission" date="2016-06" db="UniProtKB">
        <authorList>
            <consortium name="WormBaseParasite"/>
        </authorList>
    </citation>
    <scope>IDENTIFICATION</scope>
</reference>
<feature type="transmembrane region" description="Helical" evidence="1">
    <location>
        <begin position="20"/>
        <end position="42"/>
    </location>
</feature>